<gene>
    <name evidence="1" type="ORF">RSO01_12810</name>
</gene>
<dbReference type="AlphaFoldDB" id="A0A512N569"/>
<evidence type="ECO:0008006" key="3">
    <source>
        <dbReference type="Google" id="ProtNLM"/>
    </source>
</evidence>
<dbReference type="Gene3D" id="1.25.10.90">
    <property type="match status" value="1"/>
</dbReference>
<organism evidence="1 2">
    <name type="scientific">Reyranella soli</name>
    <dbReference type="NCBI Taxonomy" id="1230389"/>
    <lineage>
        <taxon>Bacteria</taxon>
        <taxon>Pseudomonadati</taxon>
        <taxon>Pseudomonadota</taxon>
        <taxon>Alphaproteobacteria</taxon>
        <taxon>Hyphomicrobiales</taxon>
        <taxon>Reyranellaceae</taxon>
        <taxon>Reyranella</taxon>
    </lineage>
</organism>
<dbReference type="PANTHER" id="PTHR34070">
    <property type="entry name" value="ARMADILLO-TYPE FOLD"/>
    <property type="match status" value="1"/>
</dbReference>
<protein>
    <recommendedName>
        <fullName evidence="3">DNA alkylation repair protein</fullName>
    </recommendedName>
</protein>
<dbReference type="RefSeq" id="WP_170302876.1">
    <property type="nucleotide sequence ID" value="NZ_BKAJ01000022.1"/>
</dbReference>
<dbReference type="CDD" id="cd06561">
    <property type="entry name" value="AlkD_like"/>
    <property type="match status" value="1"/>
</dbReference>
<dbReference type="EMBL" id="BKAJ01000022">
    <property type="protein sequence ID" value="GEP54115.1"/>
    <property type="molecule type" value="Genomic_DNA"/>
</dbReference>
<comment type="caution">
    <text evidence="1">The sequence shown here is derived from an EMBL/GenBank/DDBJ whole genome shotgun (WGS) entry which is preliminary data.</text>
</comment>
<dbReference type="PANTHER" id="PTHR34070:SF1">
    <property type="entry name" value="DNA ALKYLATION REPAIR PROTEIN"/>
    <property type="match status" value="1"/>
</dbReference>
<reference evidence="1 2" key="1">
    <citation type="submission" date="2019-07" db="EMBL/GenBank/DDBJ databases">
        <title>Whole genome shotgun sequence of Reyranella soli NBRC 108950.</title>
        <authorList>
            <person name="Hosoyama A."/>
            <person name="Uohara A."/>
            <person name="Ohji S."/>
            <person name="Ichikawa N."/>
        </authorList>
    </citation>
    <scope>NUCLEOTIDE SEQUENCE [LARGE SCALE GENOMIC DNA]</scope>
    <source>
        <strain evidence="1 2">NBRC 108950</strain>
    </source>
</reference>
<accession>A0A512N569</accession>
<dbReference type="SUPFAM" id="SSF48371">
    <property type="entry name" value="ARM repeat"/>
    <property type="match status" value="1"/>
</dbReference>
<proteinExistence type="predicted"/>
<evidence type="ECO:0000313" key="2">
    <source>
        <dbReference type="Proteomes" id="UP000321058"/>
    </source>
</evidence>
<keyword evidence="2" id="KW-1185">Reference proteome</keyword>
<name>A0A512N569_9HYPH</name>
<dbReference type="InterPro" id="IPR014825">
    <property type="entry name" value="DNA_alkylation"/>
</dbReference>
<dbReference type="Proteomes" id="UP000321058">
    <property type="component" value="Unassembled WGS sequence"/>
</dbReference>
<dbReference type="Pfam" id="PF08713">
    <property type="entry name" value="DNA_alkylation"/>
    <property type="match status" value="1"/>
</dbReference>
<sequence>MTATDRLYASLTRRLRTMGSPARAEKEKSYQKSVWQHWGVPLPQMDVAIREILKDVPAAQRLTLSRRLWREPVWDLKIVAGRLLVAPSVPPTEPLWRFVTGRMADLDGWAVADNLAPVASRCLLHDPSRLDVVEGWVQSPHLWTRRASLVFTLAWTRDGRDPERMLGWASSLAGDREWFIQKAIGWWLRELSKRDAPRVRRFLAEHGATLKGVARREASKYLT</sequence>
<evidence type="ECO:0000313" key="1">
    <source>
        <dbReference type="EMBL" id="GEP54115.1"/>
    </source>
</evidence>
<dbReference type="InterPro" id="IPR016024">
    <property type="entry name" value="ARM-type_fold"/>
</dbReference>